<sequence length="99" mass="11075">MSHGESSLPDEYQAAIAIEVIKAMTSSQNDLVSSMKAMIDSNFESFRSSMEATQKELSTTQISKMEESLLADHKFKRQGNEAQYRCNAKVLSKLHERSG</sequence>
<keyword evidence="2" id="KW-1185">Reference proteome</keyword>
<name>A0AA88Y9N4_PINIB</name>
<protein>
    <submittedName>
        <fullName evidence="1">Uncharacterized protein</fullName>
    </submittedName>
</protein>
<dbReference type="EMBL" id="VSWD01000005">
    <property type="protein sequence ID" value="KAK3101287.1"/>
    <property type="molecule type" value="Genomic_DNA"/>
</dbReference>
<evidence type="ECO:0000313" key="2">
    <source>
        <dbReference type="Proteomes" id="UP001186944"/>
    </source>
</evidence>
<dbReference type="Proteomes" id="UP001186944">
    <property type="component" value="Unassembled WGS sequence"/>
</dbReference>
<gene>
    <name evidence="1" type="ORF">FSP39_002412</name>
</gene>
<accession>A0AA88Y9N4</accession>
<organism evidence="1 2">
    <name type="scientific">Pinctada imbricata</name>
    <name type="common">Atlantic pearl-oyster</name>
    <name type="synonym">Pinctada martensii</name>
    <dbReference type="NCBI Taxonomy" id="66713"/>
    <lineage>
        <taxon>Eukaryota</taxon>
        <taxon>Metazoa</taxon>
        <taxon>Spiralia</taxon>
        <taxon>Lophotrochozoa</taxon>
        <taxon>Mollusca</taxon>
        <taxon>Bivalvia</taxon>
        <taxon>Autobranchia</taxon>
        <taxon>Pteriomorphia</taxon>
        <taxon>Pterioida</taxon>
        <taxon>Pterioidea</taxon>
        <taxon>Pteriidae</taxon>
        <taxon>Pinctada</taxon>
    </lineage>
</organism>
<reference evidence="1" key="1">
    <citation type="submission" date="2019-08" db="EMBL/GenBank/DDBJ databases">
        <title>The improved chromosome-level genome for the pearl oyster Pinctada fucata martensii using PacBio sequencing and Hi-C.</title>
        <authorList>
            <person name="Zheng Z."/>
        </authorList>
    </citation>
    <scope>NUCLEOTIDE SEQUENCE</scope>
    <source>
        <strain evidence="1">ZZ-2019</strain>
        <tissue evidence="1">Adductor muscle</tissue>
    </source>
</reference>
<evidence type="ECO:0000313" key="1">
    <source>
        <dbReference type="EMBL" id="KAK3101287.1"/>
    </source>
</evidence>
<comment type="caution">
    <text evidence="1">The sequence shown here is derived from an EMBL/GenBank/DDBJ whole genome shotgun (WGS) entry which is preliminary data.</text>
</comment>
<proteinExistence type="predicted"/>
<dbReference type="AlphaFoldDB" id="A0AA88Y9N4"/>